<gene>
    <name evidence="1" type="ORF">K788_00001535</name>
</gene>
<organism evidence="1 2">
    <name type="scientific">Paraburkholderia caribensis MBA4</name>
    <dbReference type="NCBI Taxonomy" id="1323664"/>
    <lineage>
        <taxon>Bacteria</taxon>
        <taxon>Pseudomonadati</taxon>
        <taxon>Pseudomonadota</taxon>
        <taxon>Betaproteobacteria</taxon>
        <taxon>Burkholderiales</taxon>
        <taxon>Burkholderiaceae</taxon>
        <taxon>Paraburkholderia</taxon>
    </lineage>
</organism>
<dbReference type="EMBL" id="CP012747">
    <property type="protein sequence ID" value="ALL68674.1"/>
    <property type="molecule type" value="Genomic_DNA"/>
</dbReference>
<protein>
    <submittedName>
        <fullName evidence="1">Uncharacterized protein</fullName>
    </submittedName>
</protein>
<proteinExistence type="predicted"/>
<name>A0A0P0RIT2_9BURK</name>
<reference evidence="1 2" key="1">
    <citation type="journal article" date="2014" name="Genome Announc.">
        <title>Draft Genome Sequence of the Haloacid-Degrading Burkholderia caribensis Strain MBA4.</title>
        <authorList>
            <person name="Pan Y."/>
            <person name="Kong K.F."/>
            <person name="Tsang J.S."/>
        </authorList>
    </citation>
    <scope>NUCLEOTIDE SEQUENCE [LARGE SCALE GENOMIC DNA]</scope>
    <source>
        <strain evidence="1 2">MBA4</strain>
    </source>
</reference>
<dbReference type="KEGG" id="bcai:K788_00001535"/>
<dbReference type="Proteomes" id="UP000019146">
    <property type="component" value="Chromosome 2"/>
</dbReference>
<evidence type="ECO:0000313" key="1">
    <source>
        <dbReference type="EMBL" id="ALL68674.1"/>
    </source>
</evidence>
<accession>A0A0P0RIT2</accession>
<dbReference type="AlphaFoldDB" id="A0A0P0RIT2"/>
<sequence length="33" mass="3766">MANSSTRHAGFSPPFNLSKRADNFIRQKLVDPY</sequence>
<evidence type="ECO:0000313" key="2">
    <source>
        <dbReference type="Proteomes" id="UP000019146"/>
    </source>
</evidence>